<protein>
    <submittedName>
        <fullName evidence="1">Uncharacterized protein</fullName>
    </submittedName>
</protein>
<dbReference type="Proteomes" id="UP000615446">
    <property type="component" value="Unassembled WGS sequence"/>
</dbReference>
<evidence type="ECO:0000313" key="1">
    <source>
        <dbReference type="EMBL" id="GES82960.1"/>
    </source>
</evidence>
<accession>A0A8H3LAT5</accession>
<dbReference type="AlphaFoldDB" id="A0A8H3LAT5"/>
<name>A0A8H3LAT5_9GLOM</name>
<proteinExistence type="predicted"/>
<comment type="caution">
    <text evidence="1">The sequence shown here is derived from an EMBL/GenBank/DDBJ whole genome shotgun (WGS) entry which is preliminary data.</text>
</comment>
<evidence type="ECO:0000313" key="2">
    <source>
        <dbReference type="Proteomes" id="UP000615446"/>
    </source>
</evidence>
<sequence length="200" mass="23259">MKNGLIKENLQAMTVMCCIQKHVESTGLSKPDFKSSWIPLNAEFVSSKFFDIWEFNGDVWEILRGCYSLSTCSRFFGSQEVGDRFLKFPWMWISVKVELFGSRFILFNENGHLEFSIILLNFDGHLTRGKFGDRGISTCSSDAGYRFSKTRTLDVTRRFVEFWSLDMNSYLEPWILKFVLLKFFEHGNLVVVLSIIVKIL</sequence>
<reference evidence="1" key="1">
    <citation type="submission" date="2019-10" db="EMBL/GenBank/DDBJ databases">
        <title>Conservation and host-specific expression of non-tandemly repeated heterogenous ribosome RNA gene in arbuscular mycorrhizal fungi.</title>
        <authorList>
            <person name="Maeda T."/>
            <person name="Kobayashi Y."/>
            <person name="Nakagawa T."/>
            <person name="Ezawa T."/>
            <person name="Yamaguchi K."/>
            <person name="Bino T."/>
            <person name="Nishimoto Y."/>
            <person name="Shigenobu S."/>
            <person name="Kawaguchi M."/>
        </authorList>
    </citation>
    <scope>NUCLEOTIDE SEQUENCE</scope>
    <source>
        <strain evidence="1">HR1</strain>
    </source>
</reference>
<organism evidence="1 2">
    <name type="scientific">Rhizophagus clarus</name>
    <dbReference type="NCBI Taxonomy" id="94130"/>
    <lineage>
        <taxon>Eukaryota</taxon>
        <taxon>Fungi</taxon>
        <taxon>Fungi incertae sedis</taxon>
        <taxon>Mucoromycota</taxon>
        <taxon>Glomeromycotina</taxon>
        <taxon>Glomeromycetes</taxon>
        <taxon>Glomerales</taxon>
        <taxon>Glomeraceae</taxon>
        <taxon>Rhizophagus</taxon>
    </lineage>
</organism>
<dbReference type="EMBL" id="BLAL01000065">
    <property type="protein sequence ID" value="GES82960.1"/>
    <property type="molecule type" value="Genomic_DNA"/>
</dbReference>
<gene>
    <name evidence="1" type="ORF">RCL2_001013600</name>
</gene>